<gene>
    <name evidence="2" type="ORF">LPTSP3_g36950</name>
</gene>
<dbReference type="PANTHER" id="PTHR33525">
    <property type="match status" value="1"/>
</dbReference>
<dbReference type="PROSITE" id="PS51833">
    <property type="entry name" value="HDOD"/>
    <property type="match status" value="1"/>
</dbReference>
<organism evidence="2 3">
    <name type="scientific">Leptospira kobayashii</name>
    <dbReference type="NCBI Taxonomy" id="1917830"/>
    <lineage>
        <taxon>Bacteria</taxon>
        <taxon>Pseudomonadati</taxon>
        <taxon>Spirochaetota</taxon>
        <taxon>Spirochaetia</taxon>
        <taxon>Leptospirales</taxon>
        <taxon>Leptospiraceae</taxon>
        <taxon>Leptospira</taxon>
    </lineage>
</organism>
<keyword evidence="3" id="KW-1185">Reference proteome</keyword>
<dbReference type="PANTHER" id="PTHR33525:SF3">
    <property type="entry name" value="RIBONUCLEASE Y"/>
    <property type="match status" value="1"/>
</dbReference>
<protein>
    <submittedName>
        <fullName evidence="2">HD family phosphohydrolase</fullName>
    </submittedName>
</protein>
<dbReference type="SUPFAM" id="SSF109604">
    <property type="entry name" value="HD-domain/PDEase-like"/>
    <property type="match status" value="1"/>
</dbReference>
<dbReference type="InterPro" id="IPR052340">
    <property type="entry name" value="RNase_Y/CdgJ"/>
</dbReference>
<dbReference type="SMART" id="SM00471">
    <property type="entry name" value="HDc"/>
    <property type="match status" value="1"/>
</dbReference>
<dbReference type="InterPro" id="IPR003607">
    <property type="entry name" value="HD/PDEase_dom"/>
</dbReference>
<proteinExistence type="predicted"/>
<dbReference type="Gene3D" id="1.10.3210.10">
    <property type="entry name" value="Hypothetical protein af1432"/>
    <property type="match status" value="1"/>
</dbReference>
<evidence type="ECO:0000313" key="2">
    <source>
        <dbReference type="EMBL" id="BDA80765.1"/>
    </source>
</evidence>
<dbReference type="InterPro" id="IPR013976">
    <property type="entry name" value="HDOD"/>
</dbReference>
<feature type="domain" description="HDOD" evidence="1">
    <location>
        <begin position="233"/>
        <end position="428"/>
    </location>
</feature>
<dbReference type="Pfam" id="PF08668">
    <property type="entry name" value="HDOD"/>
    <property type="match status" value="1"/>
</dbReference>
<sequence length="500" mass="57735">MPLPPLISFQEEFLSGSPIRKEYIHFSEVNCHDLDVWIGRISRTVSLEFLHEILFTILNELLVNACKANAKRVFFKEKGLNIHLETDYSKGIPMFKDAFGHNRKSIFAMLDQSSYQISLEAQNYPNFIEFKVRNNAKILNEEKNRIEIRVQSSGKYKNINDAYKESVDNEESSGLGIVLIHILLRNSGLKNQFFELITTEDYTEVIIRIPKLLIPLEQQNQIRSLLLKEVDGLPPLSPQIQKLIKLSKDKDVDWPKLAAEVQKEPAITAEILKIANAAFFGGHTKVTLVVDALKRIGLKNIESIFLALGARKIMNSRYAKQKSVWAHSFKTSLYSRFLGQSVHDFIKYSEIAPICGLLHDLGRMVLLSLDLSIIQQIRVLRSDEANEISEWVEEFTLGITHSDIGYLIAKKWNFPEEIIDVIRYHHKPWQCKSANLPICKMIYVSDILANTNRGKGNYYTIEPEILENFGIQNETEFRSLLERFKNKFEEHKDEFEELFN</sequence>
<evidence type="ECO:0000259" key="1">
    <source>
        <dbReference type="PROSITE" id="PS51833"/>
    </source>
</evidence>
<name>A0ABM7UNN8_9LEPT</name>
<dbReference type="RefSeq" id="WP_109022418.1">
    <property type="nucleotide sequence ID" value="NZ_AP025029.1"/>
</dbReference>
<dbReference type="EMBL" id="AP025029">
    <property type="protein sequence ID" value="BDA80765.1"/>
    <property type="molecule type" value="Genomic_DNA"/>
</dbReference>
<reference evidence="2 3" key="1">
    <citation type="submission" date="2021-08" db="EMBL/GenBank/DDBJ databases">
        <title>Complete genome sequence of Leptospira kobayashii strain E30.</title>
        <authorList>
            <person name="Nakao R."/>
            <person name="Nakamura S."/>
            <person name="Masuzawa T."/>
            <person name="Koizumi N."/>
        </authorList>
    </citation>
    <scope>NUCLEOTIDE SEQUENCE [LARGE SCALE GENOMIC DNA]</scope>
    <source>
        <strain evidence="2 3">E30</strain>
    </source>
</reference>
<dbReference type="CDD" id="cd00077">
    <property type="entry name" value="HDc"/>
    <property type="match status" value="1"/>
</dbReference>
<evidence type="ECO:0000313" key="3">
    <source>
        <dbReference type="Proteomes" id="UP000245263"/>
    </source>
</evidence>
<accession>A0ABM7UNN8</accession>
<dbReference type="Proteomes" id="UP000245263">
    <property type="component" value="Chromosome 2"/>
</dbReference>